<dbReference type="SUPFAM" id="SSF52540">
    <property type="entry name" value="P-loop containing nucleoside triphosphate hydrolases"/>
    <property type="match status" value="1"/>
</dbReference>
<feature type="coiled-coil region" evidence="5">
    <location>
        <begin position="341"/>
        <end position="368"/>
    </location>
</feature>
<dbReference type="GO" id="GO:0006281">
    <property type="term" value="P:DNA repair"/>
    <property type="evidence" value="ECO:0007669"/>
    <property type="project" value="TreeGrafter"/>
</dbReference>
<dbReference type="NCBIfam" id="TIGR00614">
    <property type="entry name" value="recQ_fam"/>
    <property type="match status" value="1"/>
</dbReference>
<evidence type="ECO:0000256" key="2">
    <source>
        <dbReference type="ARBA" id="ARBA00022801"/>
    </source>
</evidence>
<gene>
    <name evidence="8" type="ORF">A6J77_001070</name>
</gene>
<reference evidence="9" key="1">
    <citation type="submission" date="2017-12" db="EMBL/GenBank/DDBJ databases">
        <title>FDA dAtabase for Regulatory Grade micrObial Sequences (FDA-ARGOS): Supporting development and validation of Infectious Disease Dx tests.</title>
        <authorList>
            <person name="Hoffmann M."/>
            <person name="Allard M."/>
            <person name="Evans P."/>
            <person name="Brown E."/>
            <person name="Tallon L."/>
            <person name="Sadzewicz L."/>
            <person name="Sengamalay N."/>
            <person name="Ott S."/>
            <person name="Godinez A."/>
            <person name="Nagaraj S."/>
            <person name="Vavikolanu K."/>
            <person name="Aluvathingal J."/>
            <person name="Nadendla S."/>
            <person name="Sichtig H."/>
        </authorList>
    </citation>
    <scope>NUCLEOTIDE SEQUENCE [LARGE SCALE GENOMIC DNA]</scope>
    <source>
        <strain evidence="9">FDAARGOS_249</strain>
    </source>
</reference>
<evidence type="ECO:0000256" key="1">
    <source>
        <dbReference type="ARBA" id="ARBA00022741"/>
    </source>
</evidence>
<dbReference type="GO" id="GO:0006310">
    <property type="term" value="P:DNA recombination"/>
    <property type="evidence" value="ECO:0007669"/>
    <property type="project" value="InterPro"/>
</dbReference>
<dbReference type="Gene3D" id="3.40.50.300">
    <property type="entry name" value="P-loop containing nucleotide triphosphate hydrolases"/>
    <property type="match status" value="2"/>
</dbReference>
<dbReference type="GO" id="GO:0030894">
    <property type="term" value="C:replisome"/>
    <property type="evidence" value="ECO:0007669"/>
    <property type="project" value="TreeGrafter"/>
</dbReference>
<dbReference type="Pfam" id="PF00271">
    <property type="entry name" value="Helicase_C"/>
    <property type="match status" value="1"/>
</dbReference>
<evidence type="ECO:0000259" key="7">
    <source>
        <dbReference type="PROSITE" id="PS51194"/>
    </source>
</evidence>
<dbReference type="InterPro" id="IPR001650">
    <property type="entry name" value="Helicase_C-like"/>
</dbReference>
<comment type="caution">
    <text evidence="8">The sequence shown here is derived from an EMBL/GenBank/DDBJ whole genome shotgun (WGS) entry which is preliminary data.</text>
</comment>
<name>A0A2J9PLQ5_9LACT</name>
<proteinExistence type="predicted"/>
<keyword evidence="4" id="KW-0067">ATP-binding</keyword>
<dbReference type="AlphaFoldDB" id="A0A2J9PLQ5"/>
<evidence type="ECO:0000256" key="4">
    <source>
        <dbReference type="ARBA" id="ARBA00022840"/>
    </source>
</evidence>
<dbReference type="CDD" id="cd17920">
    <property type="entry name" value="DEXHc_RecQ"/>
    <property type="match status" value="1"/>
</dbReference>
<evidence type="ECO:0000256" key="5">
    <source>
        <dbReference type="SAM" id="Coils"/>
    </source>
</evidence>
<organism evidence="8 9">
    <name type="scientific">Aerococcus viridans</name>
    <dbReference type="NCBI Taxonomy" id="1377"/>
    <lineage>
        <taxon>Bacteria</taxon>
        <taxon>Bacillati</taxon>
        <taxon>Bacillota</taxon>
        <taxon>Bacilli</taxon>
        <taxon>Lactobacillales</taxon>
        <taxon>Aerococcaceae</taxon>
        <taxon>Aerococcus</taxon>
    </lineage>
</organism>
<keyword evidence="3 8" id="KW-0347">Helicase</keyword>
<evidence type="ECO:0000313" key="9">
    <source>
        <dbReference type="Proteomes" id="UP000192813"/>
    </source>
</evidence>
<keyword evidence="5" id="KW-0175">Coiled coil</keyword>
<dbReference type="InterPro" id="IPR004589">
    <property type="entry name" value="DNA_helicase_ATP-dep_RecQ"/>
</dbReference>
<accession>A0A2J9PLQ5</accession>
<dbReference type="GO" id="GO:0016787">
    <property type="term" value="F:hydrolase activity"/>
    <property type="evidence" value="ECO:0007669"/>
    <property type="project" value="UniProtKB-KW"/>
</dbReference>
<dbReference type="InterPro" id="IPR011545">
    <property type="entry name" value="DEAD/DEAH_box_helicase_dom"/>
</dbReference>
<dbReference type="PANTHER" id="PTHR13710">
    <property type="entry name" value="DNA HELICASE RECQ FAMILY MEMBER"/>
    <property type="match status" value="1"/>
</dbReference>
<dbReference type="SMART" id="SM00487">
    <property type="entry name" value="DEXDc"/>
    <property type="match status" value="1"/>
</dbReference>
<sequence>MMTDWHKRLEEMTGYKAFKPGQLASLEALDRQENVVAILPTGGGKSLIYQINQYNEPGVTLIISPLISLMQDQVSQLQRMGLGRGIALNSTYDRGEQAYILSHLSDYQFLFLSPEMLLKDHVIRALQRMDIQLLVVDEAHCISQWGYDFRPQYTELKKVRQLLKQPKTLALSATANQSTLADIKAYLFEEGEPIQLVKESVDRPNIFYLFDEIDTGEVRVNKLQDWLDRLPKPGIVYVHHKSELEELNQWMKDHTDLRVASYHGDRSLEDRHIIQSQFLQNELDVVFATSAFGMGINHGHIRFVLHYHLPKNMADFIQEVGRAGRDQEQSVSIVLYDNREAARLQQMRRLLEDEADLLDDLLERLFKQALTQSEVDQYADSVSAMLYFYRHHFTDYQTAKVHAQKLRQERLRQIYQMLDLMANDQCYRTFLLDQADEQVVDRPDLCCSNCQPDYASRPIWQDLMALPNRVKVEKDEHDGDFKEMWTQRLQHLLS</sequence>
<dbReference type="EMBL" id="NBTM02000001">
    <property type="protein sequence ID" value="PNL90910.1"/>
    <property type="molecule type" value="Genomic_DNA"/>
</dbReference>
<evidence type="ECO:0000256" key="3">
    <source>
        <dbReference type="ARBA" id="ARBA00022806"/>
    </source>
</evidence>
<evidence type="ECO:0000313" key="8">
    <source>
        <dbReference type="EMBL" id="PNL90910.1"/>
    </source>
</evidence>
<dbReference type="Proteomes" id="UP000192813">
    <property type="component" value="Unassembled WGS sequence"/>
</dbReference>
<dbReference type="PROSITE" id="PS51192">
    <property type="entry name" value="HELICASE_ATP_BIND_1"/>
    <property type="match status" value="1"/>
</dbReference>
<dbReference type="GO" id="GO:0005737">
    <property type="term" value="C:cytoplasm"/>
    <property type="evidence" value="ECO:0007669"/>
    <property type="project" value="TreeGrafter"/>
</dbReference>
<protein>
    <submittedName>
        <fullName evidence="8">ATP-dependent DNA helicase RecQ</fullName>
    </submittedName>
</protein>
<dbReference type="SMART" id="SM00490">
    <property type="entry name" value="HELICc"/>
    <property type="match status" value="1"/>
</dbReference>
<feature type="domain" description="Helicase ATP-binding" evidence="6">
    <location>
        <begin position="26"/>
        <end position="193"/>
    </location>
</feature>
<dbReference type="GO" id="GO:0005524">
    <property type="term" value="F:ATP binding"/>
    <property type="evidence" value="ECO:0007669"/>
    <property type="project" value="UniProtKB-KW"/>
</dbReference>
<keyword evidence="2" id="KW-0378">Hydrolase</keyword>
<dbReference type="Pfam" id="PF00270">
    <property type="entry name" value="DEAD"/>
    <property type="match status" value="1"/>
</dbReference>
<dbReference type="GO" id="GO:0043590">
    <property type="term" value="C:bacterial nucleoid"/>
    <property type="evidence" value="ECO:0007669"/>
    <property type="project" value="TreeGrafter"/>
</dbReference>
<dbReference type="GO" id="GO:0003676">
    <property type="term" value="F:nucleic acid binding"/>
    <property type="evidence" value="ECO:0007669"/>
    <property type="project" value="InterPro"/>
</dbReference>
<dbReference type="PANTHER" id="PTHR13710:SF84">
    <property type="entry name" value="ATP-DEPENDENT DNA HELICASE RECS-RELATED"/>
    <property type="match status" value="1"/>
</dbReference>
<dbReference type="InterPro" id="IPR027417">
    <property type="entry name" value="P-loop_NTPase"/>
</dbReference>
<feature type="domain" description="Helicase C-terminal" evidence="7">
    <location>
        <begin position="222"/>
        <end position="366"/>
    </location>
</feature>
<dbReference type="GO" id="GO:0009378">
    <property type="term" value="F:four-way junction helicase activity"/>
    <property type="evidence" value="ECO:0007669"/>
    <property type="project" value="TreeGrafter"/>
</dbReference>
<evidence type="ECO:0000259" key="6">
    <source>
        <dbReference type="PROSITE" id="PS51192"/>
    </source>
</evidence>
<dbReference type="PROSITE" id="PS51194">
    <property type="entry name" value="HELICASE_CTER"/>
    <property type="match status" value="1"/>
</dbReference>
<dbReference type="GO" id="GO:0043138">
    <property type="term" value="F:3'-5' DNA helicase activity"/>
    <property type="evidence" value="ECO:0007669"/>
    <property type="project" value="TreeGrafter"/>
</dbReference>
<keyword evidence="1" id="KW-0547">Nucleotide-binding</keyword>
<dbReference type="InterPro" id="IPR014001">
    <property type="entry name" value="Helicase_ATP-bd"/>
</dbReference>